<keyword evidence="3" id="KW-1185">Reference proteome</keyword>
<dbReference type="AlphaFoldDB" id="A0A4C1Y5L7"/>
<dbReference type="EMBL" id="BGZK01001054">
    <property type="protein sequence ID" value="GBP69837.1"/>
    <property type="molecule type" value="Genomic_DNA"/>
</dbReference>
<name>A0A4C1Y5L7_EUMVA</name>
<protein>
    <submittedName>
        <fullName evidence="2">Uncharacterized protein</fullName>
    </submittedName>
</protein>
<feature type="transmembrane region" description="Helical" evidence="1">
    <location>
        <begin position="145"/>
        <end position="166"/>
    </location>
</feature>
<keyword evidence="1" id="KW-0472">Membrane</keyword>
<gene>
    <name evidence="2" type="ORF">EVAR_89341_1</name>
</gene>
<keyword evidence="1" id="KW-0812">Transmembrane</keyword>
<reference evidence="2 3" key="1">
    <citation type="journal article" date="2019" name="Commun. Biol.">
        <title>The bagworm genome reveals a unique fibroin gene that provides high tensile strength.</title>
        <authorList>
            <person name="Kono N."/>
            <person name="Nakamura H."/>
            <person name="Ohtoshi R."/>
            <person name="Tomita M."/>
            <person name="Numata K."/>
            <person name="Arakawa K."/>
        </authorList>
    </citation>
    <scope>NUCLEOTIDE SEQUENCE [LARGE SCALE GENOMIC DNA]</scope>
</reference>
<sequence>MQRGGWALVCTVGMPDIPNFAGMKLGRRLIQIVEFTLFVNHITLYTLDPRPSALTHPQTFRKWSIGVNPEKIAAMYFSKGISETSHPLKIFDRAIPWVIEVKYFEITLDPYIYFDKHVKRVRDRAVFCFDQITNIQSELSLRNKVTLFTTCIRPVLIYAGVVFAHISRYKVRKL</sequence>
<evidence type="ECO:0000313" key="3">
    <source>
        <dbReference type="Proteomes" id="UP000299102"/>
    </source>
</evidence>
<accession>A0A4C1Y5L7</accession>
<comment type="caution">
    <text evidence="2">The sequence shown here is derived from an EMBL/GenBank/DDBJ whole genome shotgun (WGS) entry which is preliminary data.</text>
</comment>
<organism evidence="2 3">
    <name type="scientific">Eumeta variegata</name>
    <name type="common">Bagworm moth</name>
    <name type="synonym">Eumeta japonica</name>
    <dbReference type="NCBI Taxonomy" id="151549"/>
    <lineage>
        <taxon>Eukaryota</taxon>
        <taxon>Metazoa</taxon>
        <taxon>Ecdysozoa</taxon>
        <taxon>Arthropoda</taxon>
        <taxon>Hexapoda</taxon>
        <taxon>Insecta</taxon>
        <taxon>Pterygota</taxon>
        <taxon>Neoptera</taxon>
        <taxon>Endopterygota</taxon>
        <taxon>Lepidoptera</taxon>
        <taxon>Glossata</taxon>
        <taxon>Ditrysia</taxon>
        <taxon>Tineoidea</taxon>
        <taxon>Psychidae</taxon>
        <taxon>Oiketicinae</taxon>
        <taxon>Eumeta</taxon>
    </lineage>
</organism>
<dbReference type="Proteomes" id="UP000299102">
    <property type="component" value="Unassembled WGS sequence"/>
</dbReference>
<evidence type="ECO:0000313" key="2">
    <source>
        <dbReference type="EMBL" id="GBP69837.1"/>
    </source>
</evidence>
<evidence type="ECO:0000256" key="1">
    <source>
        <dbReference type="SAM" id="Phobius"/>
    </source>
</evidence>
<keyword evidence="1" id="KW-1133">Transmembrane helix</keyword>
<proteinExistence type="predicted"/>
<dbReference type="OrthoDB" id="416454at2759"/>